<dbReference type="EC" id="2.3.1.9" evidence="2"/>
<dbReference type="InterPro" id="IPR002155">
    <property type="entry name" value="Thiolase"/>
</dbReference>
<evidence type="ECO:0000256" key="2">
    <source>
        <dbReference type="ARBA" id="ARBA00012705"/>
    </source>
</evidence>
<keyword evidence="3 6" id="KW-0808">Transferase</keyword>
<keyword evidence="4 6" id="KW-0012">Acyltransferase</keyword>
<protein>
    <recommendedName>
        <fullName evidence="5">Probable acetyl-CoA acetyltransferase</fullName>
        <ecNumber evidence="2">2.3.1.9</ecNumber>
    </recommendedName>
</protein>
<feature type="domain" description="Thiolase C-terminal" evidence="9">
    <location>
        <begin position="296"/>
        <end position="414"/>
    </location>
</feature>
<dbReference type="SUPFAM" id="SSF53901">
    <property type="entry name" value="Thiolase-like"/>
    <property type="match status" value="2"/>
</dbReference>
<proteinExistence type="inferred from homology"/>
<dbReference type="InterPro" id="IPR016039">
    <property type="entry name" value="Thiolase-like"/>
</dbReference>
<feature type="region of interest" description="Disordered" evidence="7">
    <location>
        <begin position="140"/>
        <end position="164"/>
    </location>
</feature>
<sequence>MSDRPVIVEALRTPIGRQGGALREVRAAELAAPVLAELQGRLARLAPGVHPTAGPRTAGEAACPDEVILGNCMGPGGDVARVAALAAGLPVAVPGLTVDRQCGSGLAAVVVAADQVAARGGIVLAGGVESPSTAPWRYWPPTGDARDQPPTHGTPMRGTPMRDAPMRDAPTRYTRAPFAPDGQPDPEMGEAADALAATYGIGRADQDAYAARSHARAVATAAAGGFDGEIVPVGTLSRDERPSPRLTAERLARLTPAFGPHGTVTTGNSCGINDGAAAVTVVDGHRAETARLPGLEIVATATAGVPTDRPGFGIVPATEQALDHAGLTLDDVEVIEFNEAFAGQVLACCAALRLDPARVCPQGGALALGHPWGASGAVLLVRLFSQLVRTPRPGAYGLAAIAVGGGQGVAMVVRSC</sequence>
<accession>A0ABP6ZDX4</accession>
<evidence type="ECO:0000256" key="6">
    <source>
        <dbReference type="RuleBase" id="RU003557"/>
    </source>
</evidence>
<dbReference type="RefSeq" id="WP_344801357.1">
    <property type="nucleotide sequence ID" value="NZ_BAABAB010000003.1"/>
</dbReference>
<evidence type="ECO:0000256" key="4">
    <source>
        <dbReference type="ARBA" id="ARBA00023315"/>
    </source>
</evidence>
<evidence type="ECO:0000256" key="3">
    <source>
        <dbReference type="ARBA" id="ARBA00022679"/>
    </source>
</evidence>
<name>A0ABP6ZDX4_9ACTN</name>
<evidence type="ECO:0000256" key="5">
    <source>
        <dbReference type="ARBA" id="ARBA00040529"/>
    </source>
</evidence>
<dbReference type="EMBL" id="BAABAB010000003">
    <property type="protein sequence ID" value="GAA3605001.1"/>
    <property type="molecule type" value="Genomic_DNA"/>
</dbReference>
<feature type="domain" description="Thiolase N-terminal" evidence="8">
    <location>
        <begin position="6"/>
        <end position="282"/>
    </location>
</feature>
<reference evidence="11" key="1">
    <citation type="journal article" date="2019" name="Int. J. Syst. Evol. Microbiol.">
        <title>The Global Catalogue of Microorganisms (GCM) 10K type strain sequencing project: providing services to taxonomists for standard genome sequencing and annotation.</title>
        <authorList>
            <consortium name="The Broad Institute Genomics Platform"/>
            <consortium name="The Broad Institute Genome Sequencing Center for Infectious Disease"/>
            <person name="Wu L."/>
            <person name="Ma J."/>
        </authorList>
    </citation>
    <scope>NUCLEOTIDE SEQUENCE [LARGE SCALE GENOMIC DNA]</scope>
    <source>
        <strain evidence="11">JCM 16929</strain>
    </source>
</reference>
<evidence type="ECO:0000256" key="7">
    <source>
        <dbReference type="SAM" id="MobiDB-lite"/>
    </source>
</evidence>
<evidence type="ECO:0000259" key="8">
    <source>
        <dbReference type="Pfam" id="PF00108"/>
    </source>
</evidence>
<evidence type="ECO:0000313" key="10">
    <source>
        <dbReference type="EMBL" id="GAA3605001.1"/>
    </source>
</evidence>
<comment type="similarity">
    <text evidence="1 6">Belongs to the thiolase-like superfamily. Thiolase family.</text>
</comment>
<dbReference type="Gene3D" id="3.40.47.10">
    <property type="match status" value="1"/>
</dbReference>
<dbReference type="PANTHER" id="PTHR18919">
    <property type="entry name" value="ACETYL-COA C-ACYLTRANSFERASE"/>
    <property type="match status" value="1"/>
</dbReference>
<gene>
    <name evidence="10" type="ORF">GCM10022236_03600</name>
</gene>
<dbReference type="Pfam" id="PF00108">
    <property type="entry name" value="Thiolase_N"/>
    <property type="match status" value="1"/>
</dbReference>
<dbReference type="PIRSF" id="PIRSF000429">
    <property type="entry name" value="Ac-CoA_Ac_transf"/>
    <property type="match status" value="1"/>
</dbReference>
<keyword evidence="11" id="KW-1185">Reference proteome</keyword>
<dbReference type="PANTHER" id="PTHR18919:SF107">
    <property type="entry name" value="ACETYL-COA ACETYLTRANSFERASE, CYTOSOLIC"/>
    <property type="match status" value="1"/>
</dbReference>
<dbReference type="Proteomes" id="UP001501490">
    <property type="component" value="Unassembled WGS sequence"/>
</dbReference>
<comment type="caution">
    <text evidence="10">The sequence shown here is derived from an EMBL/GenBank/DDBJ whole genome shotgun (WGS) entry which is preliminary data.</text>
</comment>
<evidence type="ECO:0000256" key="1">
    <source>
        <dbReference type="ARBA" id="ARBA00010982"/>
    </source>
</evidence>
<dbReference type="InterPro" id="IPR020616">
    <property type="entry name" value="Thiolase_N"/>
</dbReference>
<evidence type="ECO:0000313" key="11">
    <source>
        <dbReference type="Proteomes" id="UP001501490"/>
    </source>
</evidence>
<evidence type="ECO:0000259" key="9">
    <source>
        <dbReference type="Pfam" id="PF02803"/>
    </source>
</evidence>
<organism evidence="10 11">
    <name type="scientific">Microlunatus ginsengisoli</name>
    <dbReference type="NCBI Taxonomy" id="363863"/>
    <lineage>
        <taxon>Bacteria</taxon>
        <taxon>Bacillati</taxon>
        <taxon>Actinomycetota</taxon>
        <taxon>Actinomycetes</taxon>
        <taxon>Propionibacteriales</taxon>
        <taxon>Propionibacteriaceae</taxon>
        <taxon>Microlunatus</taxon>
    </lineage>
</organism>
<dbReference type="InterPro" id="IPR020617">
    <property type="entry name" value="Thiolase_C"/>
</dbReference>
<dbReference type="Pfam" id="PF02803">
    <property type="entry name" value="Thiolase_C"/>
    <property type="match status" value="1"/>
</dbReference>
<dbReference type="NCBIfam" id="TIGR01930">
    <property type="entry name" value="AcCoA-C-Actrans"/>
    <property type="match status" value="1"/>
</dbReference>
<dbReference type="CDD" id="cd00751">
    <property type="entry name" value="thiolase"/>
    <property type="match status" value="1"/>
</dbReference>